<accession>A0A2W5TIW9</accession>
<evidence type="ECO:0000313" key="3">
    <source>
        <dbReference type="Proteomes" id="UP000249061"/>
    </source>
</evidence>
<dbReference type="Proteomes" id="UP000249061">
    <property type="component" value="Unassembled WGS sequence"/>
</dbReference>
<dbReference type="Gene3D" id="2.60.120.200">
    <property type="match status" value="1"/>
</dbReference>
<dbReference type="EMBL" id="QFQP01000005">
    <property type="protein sequence ID" value="PZR15490.1"/>
    <property type="molecule type" value="Genomic_DNA"/>
</dbReference>
<gene>
    <name evidence="2" type="ORF">DI536_08560</name>
</gene>
<reference evidence="2 3" key="1">
    <citation type="submission" date="2017-08" db="EMBL/GenBank/DDBJ databases">
        <title>Infants hospitalized years apart are colonized by the same room-sourced microbial strains.</title>
        <authorList>
            <person name="Brooks B."/>
            <person name="Olm M.R."/>
            <person name="Firek B.A."/>
            <person name="Baker R."/>
            <person name="Thomas B.C."/>
            <person name="Morowitz M.J."/>
            <person name="Banfield J.F."/>
        </authorList>
    </citation>
    <scope>NUCLEOTIDE SEQUENCE [LARGE SCALE GENOMIC DNA]</scope>
    <source>
        <strain evidence="2">S2_003_000_R2_14</strain>
    </source>
</reference>
<evidence type="ECO:0000256" key="1">
    <source>
        <dbReference type="SAM" id="MobiDB-lite"/>
    </source>
</evidence>
<organism evidence="2 3">
    <name type="scientific">Archangium gephyra</name>
    <dbReference type="NCBI Taxonomy" id="48"/>
    <lineage>
        <taxon>Bacteria</taxon>
        <taxon>Pseudomonadati</taxon>
        <taxon>Myxococcota</taxon>
        <taxon>Myxococcia</taxon>
        <taxon>Myxococcales</taxon>
        <taxon>Cystobacterineae</taxon>
        <taxon>Archangiaceae</taxon>
        <taxon>Archangium</taxon>
    </lineage>
</organism>
<proteinExistence type="predicted"/>
<name>A0A2W5TIW9_9BACT</name>
<evidence type="ECO:0000313" key="2">
    <source>
        <dbReference type="EMBL" id="PZR15490.1"/>
    </source>
</evidence>
<comment type="caution">
    <text evidence="2">The sequence shown here is derived from an EMBL/GenBank/DDBJ whole genome shotgun (WGS) entry which is preliminary data.</text>
</comment>
<evidence type="ECO:0008006" key="4">
    <source>
        <dbReference type="Google" id="ProtNLM"/>
    </source>
</evidence>
<protein>
    <recommendedName>
        <fullName evidence="4">Concanavalin A-like lectin/glucanase superfamily protein</fullName>
    </recommendedName>
</protein>
<dbReference type="AlphaFoldDB" id="A0A2W5TIW9"/>
<sequence length="288" mass="31195">MFRPFRFACVVVLQGCVGLISEVPPDAGEPDASVWDAGLHDAGDDDDDDDAGVDAGVDAGRACPPRAWCENFEGDDAGWRPQLSDDGGLFTAVPPAGSRSPGRALRVELERGRATLQVAPAQFFTPDAGYHVFGRALFFGERMPGDAESRRHGWVTLEGLSPMHGTYSQVGFRHDSGRTPFANFFVINPWQDCWGSGQPAARATPVGRWFCYEWEFDSAAGALRMWQDGELQVEAVGMGSGCTDGMATRPWVLPAQPSLGIGLYTYDDVSLRAWVDDVVLAETRVGCD</sequence>
<feature type="region of interest" description="Disordered" evidence="1">
    <location>
        <begin position="28"/>
        <end position="51"/>
    </location>
</feature>